<gene>
    <name evidence="7" type="ORF">BE221DRAFT_81197</name>
    <name evidence="6" type="ORF">OT_ostta10g00020</name>
</gene>
<name>A0A090M963_OSTTA</name>
<dbReference type="EMBL" id="CAID01000010">
    <property type="protein sequence ID" value="CEF99247.1"/>
    <property type="molecule type" value="Genomic_DNA"/>
</dbReference>
<dbReference type="PANTHER" id="PTHR12363">
    <property type="entry name" value="TRANSPORTIN 3 AND IMPORTIN 13"/>
    <property type="match status" value="1"/>
</dbReference>
<organism evidence="6 8">
    <name type="scientific">Ostreococcus tauri</name>
    <name type="common">Marine green alga</name>
    <dbReference type="NCBI Taxonomy" id="70448"/>
    <lineage>
        <taxon>Eukaryota</taxon>
        <taxon>Viridiplantae</taxon>
        <taxon>Chlorophyta</taxon>
        <taxon>Mamiellophyceae</taxon>
        <taxon>Mamiellales</taxon>
        <taxon>Bathycoccaceae</taxon>
        <taxon>Ostreococcus</taxon>
    </lineage>
</organism>
<dbReference type="GO" id="GO:0005737">
    <property type="term" value="C:cytoplasm"/>
    <property type="evidence" value="ECO:0007669"/>
    <property type="project" value="TreeGrafter"/>
</dbReference>
<evidence type="ECO:0000313" key="8">
    <source>
        <dbReference type="Proteomes" id="UP000009170"/>
    </source>
</evidence>
<accession>A0A454Y0C4</accession>
<dbReference type="InParanoid" id="A0A090M963"/>
<comment type="subcellular location">
    <subcellularLocation>
        <location evidence="1">Nucleus</location>
    </subcellularLocation>
</comment>
<dbReference type="GO" id="GO:0006606">
    <property type="term" value="P:protein import into nucleus"/>
    <property type="evidence" value="ECO:0007669"/>
    <property type="project" value="TreeGrafter"/>
</dbReference>
<dbReference type="InterPro" id="IPR013598">
    <property type="entry name" value="Exportin-1/Importin-b-like"/>
</dbReference>
<protein>
    <submittedName>
        <fullName evidence="6">Armadillo-type fold</fullName>
    </submittedName>
    <submittedName>
        <fullName evidence="7">Nuclear transport regulator</fullName>
    </submittedName>
</protein>
<dbReference type="PANTHER" id="PTHR12363:SF33">
    <property type="entry name" value="IMPORTIN-13"/>
    <property type="match status" value="1"/>
</dbReference>
<keyword evidence="8" id="KW-1185">Reference proteome</keyword>
<dbReference type="Proteomes" id="UP000195557">
    <property type="component" value="Unassembled WGS sequence"/>
</dbReference>
<dbReference type="Pfam" id="PF08389">
    <property type="entry name" value="Xpo1"/>
    <property type="match status" value="1"/>
</dbReference>
<dbReference type="GO" id="GO:0005634">
    <property type="term" value="C:nucleus"/>
    <property type="evidence" value="ECO:0007669"/>
    <property type="project" value="UniProtKB-SubCell"/>
</dbReference>
<sequence>MTMELAHRDALERDVRRRIAALFENHDPRARADAEAELRAFSKSDQAWVIVLHILESADARAIEAFFCARTLHELLRRCVHKEEKTQASHAAFTESEWVQLRERLLTLTKRFAQIACSGDSSAVDAKSTVTMLTLSLSALGCKMPTWKADNVVRDIIEAFTSDTSVPDAAKLLCLCSFLAVVPQEATSRDLSIHPMRREEVISGLKSTGGDVMNLLQQLANATAGDASLQKHIMDALEAWADIADVTRAFPRVIVEGALHVTCSEDCSSSMKQSAAGAARASLEQCVWTTDRSLREMLASAMTMLRGEVVGSDKSEETRVLIADILSCVASKALRDQKDSTKNPLATGPNASGDRTYHKYAEFKRLQREQKKNGSVAQQGRQKTSIAVDIDREVLMFALDGLSDALSMGVSISSALEPWGKLAKSFMSDEFVESLRPIAARCVHAAVAYVRSVPRHELQDDQKKDEISECLRDVVSVVAIVDILDDFNARFSSEMHAADWRMINARLYVLLALAKSFKSIQAGSQQLSFANLINHLCALLSHGAAVPRTVMESTCWVLAGMASSMATNLAESSLLHVAHTLVQCMRCPEHTVARGAAVALMRLSEQSTATKTLSSTDVPTMLAEIHRSGGPTPSPSTSLELGQERESTILLRCLTFYTACDTQEATENACSMLAEPVVGALNSCLSDASKSSDEYVQRLVDLDIVLRAIKRAYGHMNNALSTSMARLVVGAVDAVERTTLILIDPQMIEQRFKIGWVMKALVELSNNVEGLLETTLRLCVEAYSRSPSTLGACYLDALTLVLELYGDRGCAIVIHGDQARFASVGHVICELLASALPTSLQDPDAWISLYALARAAVRSGCIALIPHVQTMMRVCKESLHSVSDESAVAALLLATDLLRSPVMLDAHASTSVNLEKSRNAMNSGMGRVAAEVSGESTRKRGVCAWNSGAQSQLLVAAIMAEIESGAGATLVRAILEGGNGALAPSMISDIAAALHLVWNTFGTERFTDMLVRALGDEQDAFPRKKATQEEKLAWVSFLLSDTCSSDCRVFKRMLKAFLSGKKAGSN</sequence>
<dbReference type="Proteomes" id="UP000009170">
    <property type="component" value="Unassembled WGS sequence"/>
</dbReference>
<keyword evidence="3" id="KW-0813">Transport</keyword>
<evidence type="ECO:0000256" key="3">
    <source>
        <dbReference type="ARBA" id="ARBA00022448"/>
    </source>
</evidence>
<evidence type="ECO:0000256" key="2">
    <source>
        <dbReference type="ARBA" id="ARBA00007991"/>
    </source>
</evidence>
<comment type="similarity">
    <text evidence="2">Belongs to the importin beta family.</text>
</comment>
<evidence type="ECO:0000256" key="1">
    <source>
        <dbReference type="ARBA" id="ARBA00004123"/>
    </source>
</evidence>
<accession>A0A1Y5I1X8</accession>
<reference evidence="6 8" key="1">
    <citation type="journal article" date="2006" name="Proc. Natl. Acad. Sci. U.S.A.">
        <title>Genome analysis of the smallest free-living eukaryote Ostreococcus tauri unveils many unique features.</title>
        <authorList>
            <person name="Derelle E."/>
            <person name="Ferraz C."/>
            <person name="Rombauts S."/>
            <person name="Rouze P."/>
            <person name="Worden A.Z."/>
            <person name="Robbens S."/>
            <person name="Partensky F."/>
            <person name="Degroeve S."/>
            <person name="Echeynie S."/>
            <person name="Cooke R."/>
            <person name="Saeys Y."/>
            <person name="Wuyts J."/>
            <person name="Jabbari K."/>
            <person name="Bowler C."/>
            <person name="Panaud O."/>
            <person name="Piegu B."/>
            <person name="Ball S.G."/>
            <person name="Ral J.-P."/>
            <person name="Bouget F.-Y."/>
            <person name="Piganeau G."/>
            <person name="De Baets B."/>
            <person name="Picard A."/>
            <person name="Delseny M."/>
            <person name="Demaille J."/>
            <person name="Van de Peer Y."/>
            <person name="Moreau H."/>
        </authorList>
    </citation>
    <scope>NUCLEOTIDE SEQUENCE [LARGE SCALE GENOMIC DNA]</scope>
    <source>
        <strain evidence="6 8">OTTH0595</strain>
    </source>
</reference>
<dbReference type="STRING" id="70448.A0A090M963"/>
<dbReference type="InterPro" id="IPR016024">
    <property type="entry name" value="ARM-type_fold"/>
</dbReference>
<reference evidence="6" key="2">
    <citation type="journal article" date="2014" name="BMC Genomics">
        <title>An improved genome of the model marine alga Ostreococcus tauri unfolds by assessing Illumina de novo assemblies.</title>
        <authorList>
            <person name="Blanc-Mathieu R."/>
            <person name="Verhelst B."/>
            <person name="Derelle E."/>
            <person name="Rombauts S."/>
            <person name="Bouget F.Y."/>
            <person name="Carre I."/>
            <person name="Chateau A."/>
            <person name="Eyre-Walker A."/>
            <person name="Grimsley N."/>
            <person name="Moreau H."/>
            <person name="Piegu B."/>
            <person name="Rivals E."/>
            <person name="Schackwitz W."/>
            <person name="Van de Peer Y."/>
            <person name="Piganeau G."/>
        </authorList>
    </citation>
    <scope>NUCLEOTIDE SEQUENCE</scope>
    <source>
        <strain evidence="6">RCC4221</strain>
    </source>
</reference>
<accession>A0A090M963</accession>
<proteinExistence type="inferred from homology"/>
<dbReference type="InterPro" id="IPR011989">
    <property type="entry name" value="ARM-like"/>
</dbReference>
<evidence type="ECO:0000313" key="7">
    <source>
        <dbReference type="EMBL" id="OUS43500.1"/>
    </source>
</evidence>
<evidence type="ECO:0000256" key="4">
    <source>
        <dbReference type="ARBA" id="ARBA00023242"/>
    </source>
</evidence>
<evidence type="ECO:0000259" key="5">
    <source>
        <dbReference type="Pfam" id="PF08389"/>
    </source>
</evidence>
<dbReference type="EMBL" id="KZ155832">
    <property type="protein sequence ID" value="OUS43500.1"/>
    <property type="molecule type" value="Genomic_DNA"/>
</dbReference>
<reference evidence="7" key="3">
    <citation type="submission" date="2017-04" db="EMBL/GenBank/DDBJ databases">
        <title>Population genomics of picophytoplankton unveils novel chromosome hypervariability.</title>
        <authorList>
            <consortium name="DOE Joint Genome Institute"/>
            <person name="Blanc-Mathieu R."/>
            <person name="Krasovec M."/>
            <person name="Hebrard M."/>
            <person name="Yau S."/>
            <person name="Desgranges E."/>
            <person name="Martin J."/>
            <person name="Schackwitz W."/>
            <person name="Kuo A."/>
            <person name="Salin G."/>
            <person name="Donnadieu C."/>
            <person name="Desdevises Y."/>
            <person name="Sanchez-Ferandin S."/>
            <person name="Moreau H."/>
            <person name="Rivals E."/>
            <person name="Grigoriev I.V."/>
            <person name="Grimsley N."/>
            <person name="Eyre-Walker A."/>
            <person name="Piganeau G."/>
        </authorList>
    </citation>
    <scope>NUCLEOTIDE SEQUENCE [LARGE SCALE GENOMIC DNA]</scope>
    <source>
        <strain evidence="7">RCC 1115</strain>
    </source>
</reference>
<evidence type="ECO:0000313" key="6">
    <source>
        <dbReference type="EMBL" id="CEF99247.1"/>
    </source>
</evidence>
<keyword evidence="4" id="KW-0539">Nucleus</keyword>
<dbReference type="Gene3D" id="1.25.10.10">
    <property type="entry name" value="Leucine-rich Repeat Variant"/>
    <property type="match status" value="1"/>
</dbReference>
<dbReference type="AlphaFoldDB" id="A0A090M963"/>
<dbReference type="OrthoDB" id="435593at2759"/>
<dbReference type="InterPro" id="IPR051345">
    <property type="entry name" value="Importin_beta-like_NTR"/>
</dbReference>
<dbReference type="SUPFAM" id="SSF48371">
    <property type="entry name" value="ARM repeat"/>
    <property type="match status" value="1"/>
</dbReference>
<feature type="domain" description="Exportin-1/Importin-beta-like" evidence="5">
    <location>
        <begin position="132"/>
        <end position="258"/>
    </location>
</feature>